<dbReference type="SUPFAM" id="SSF51735">
    <property type="entry name" value="NAD(P)-binding Rossmann-fold domains"/>
    <property type="match status" value="1"/>
</dbReference>
<organism evidence="4 5">
    <name type="scientific">Sandarakinorhabdus glacialis</name>
    <dbReference type="NCBI Taxonomy" id="1614636"/>
    <lineage>
        <taxon>Bacteria</taxon>
        <taxon>Pseudomonadati</taxon>
        <taxon>Pseudomonadota</taxon>
        <taxon>Alphaproteobacteria</taxon>
        <taxon>Sphingomonadales</taxon>
        <taxon>Sphingosinicellaceae</taxon>
        <taxon>Sandarakinorhabdus</taxon>
    </lineage>
</organism>
<name>A0A917A2B0_9SPHN</name>
<reference evidence="4" key="1">
    <citation type="journal article" date="2014" name="Int. J. Syst. Evol. Microbiol.">
        <title>Complete genome sequence of Corynebacterium casei LMG S-19264T (=DSM 44701T), isolated from a smear-ripened cheese.</title>
        <authorList>
            <consortium name="US DOE Joint Genome Institute (JGI-PGF)"/>
            <person name="Walter F."/>
            <person name="Albersmeier A."/>
            <person name="Kalinowski J."/>
            <person name="Ruckert C."/>
        </authorList>
    </citation>
    <scope>NUCLEOTIDE SEQUENCE</scope>
    <source>
        <strain evidence="4">CGMCC 1.15519</strain>
    </source>
</reference>
<dbReference type="InterPro" id="IPR006140">
    <property type="entry name" value="D-isomer_DH_NAD-bd"/>
</dbReference>
<dbReference type="GO" id="GO:0016491">
    <property type="term" value="F:oxidoreductase activity"/>
    <property type="evidence" value="ECO:0007669"/>
    <property type="project" value="UniProtKB-KW"/>
</dbReference>
<comment type="caution">
    <text evidence="4">The sequence shown here is derived from an EMBL/GenBank/DDBJ whole genome shotgun (WGS) entry which is preliminary data.</text>
</comment>
<dbReference type="PANTHER" id="PTHR43333:SF1">
    <property type="entry name" value="D-ISOMER SPECIFIC 2-HYDROXYACID DEHYDROGENASE NAD-BINDING DOMAIN-CONTAINING PROTEIN"/>
    <property type="match status" value="1"/>
</dbReference>
<dbReference type="PANTHER" id="PTHR43333">
    <property type="entry name" value="2-HACID_DH_C DOMAIN-CONTAINING PROTEIN"/>
    <property type="match status" value="1"/>
</dbReference>
<keyword evidence="2" id="KW-0520">NAD</keyword>
<protein>
    <submittedName>
        <fullName evidence="4">Dihydrofolate reductase</fullName>
    </submittedName>
</protein>
<sequence length="315" mass="33946">MRVVHQFAPGMSGLIASLPGVTSADHIPKGDQHWNLPLDVDVVFVVHGEGPQRNVDHVPRPAGWPGSVKLVQVASAGLDDYPEWLFEAPRVATCSGTTARPIAEYALAVMLAHVKRLAGVTFKPGDAWPSRDEMMANPSDTLEGRTLGLLGLGQIARQVARYAAAFDMKIIATRNSDTPSPDANVTLVPLEELASRSDHLVIAAPIGAETRGLVGAEFLGRMKPNAHIVNVARGAIIDDDALKAEFDKDRLWASLDVTDPEPLPAGHWLIGHPRARVTPHLSWVSPETSRRVFERLGENIRRVQAGEALIGAVKG</sequence>
<evidence type="ECO:0000256" key="1">
    <source>
        <dbReference type="ARBA" id="ARBA00023002"/>
    </source>
</evidence>
<feature type="domain" description="D-isomer specific 2-hydroxyacid dehydrogenase NAD-binding" evidence="3">
    <location>
        <begin position="108"/>
        <end position="282"/>
    </location>
</feature>
<evidence type="ECO:0000313" key="5">
    <source>
        <dbReference type="Proteomes" id="UP000635071"/>
    </source>
</evidence>
<keyword evidence="5" id="KW-1185">Reference proteome</keyword>
<dbReference type="RefSeq" id="WP_188764318.1">
    <property type="nucleotide sequence ID" value="NZ_BMJM01000018.1"/>
</dbReference>
<dbReference type="InterPro" id="IPR036291">
    <property type="entry name" value="NAD(P)-bd_dom_sf"/>
</dbReference>
<keyword evidence="1" id="KW-0560">Oxidoreductase</keyword>
<gene>
    <name evidence="4" type="ORF">GCM10011529_30720</name>
</gene>
<evidence type="ECO:0000259" key="3">
    <source>
        <dbReference type="Pfam" id="PF02826"/>
    </source>
</evidence>
<dbReference type="Proteomes" id="UP000635071">
    <property type="component" value="Unassembled WGS sequence"/>
</dbReference>
<dbReference type="Pfam" id="PF02826">
    <property type="entry name" value="2-Hacid_dh_C"/>
    <property type="match status" value="1"/>
</dbReference>
<dbReference type="Gene3D" id="3.40.50.720">
    <property type="entry name" value="NAD(P)-binding Rossmann-like Domain"/>
    <property type="match status" value="2"/>
</dbReference>
<dbReference type="GO" id="GO:0051287">
    <property type="term" value="F:NAD binding"/>
    <property type="evidence" value="ECO:0007669"/>
    <property type="project" value="InterPro"/>
</dbReference>
<evidence type="ECO:0000313" key="4">
    <source>
        <dbReference type="EMBL" id="GGE21946.1"/>
    </source>
</evidence>
<proteinExistence type="predicted"/>
<accession>A0A917A2B0</accession>
<dbReference type="AlphaFoldDB" id="A0A917A2B0"/>
<evidence type="ECO:0000256" key="2">
    <source>
        <dbReference type="ARBA" id="ARBA00023027"/>
    </source>
</evidence>
<reference evidence="4" key="2">
    <citation type="submission" date="2020-09" db="EMBL/GenBank/DDBJ databases">
        <authorList>
            <person name="Sun Q."/>
            <person name="Zhou Y."/>
        </authorList>
    </citation>
    <scope>NUCLEOTIDE SEQUENCE</scope>
    <source>
        <strain evidence="4">CGMCC 1.15519</strain>
    </source>
</reference>
<dbReference type="EMBL" id="BMJM01000018">
    <property type="protein sequence ID" value="GGE21946.1"/>
    <property type="molecule type" value="Genomic_DNA"/>
</dbReference>